<dbReference type="Gene3D" id="2.60.120.380">
    <property type="match status" value="2"/>
</dbReference>
<dbReference type="InterPro" id="IPR034193">
    <property type="entry name" value="PCSK9_ProteinaseK-like"/>
</dbReference>
<evidence type="ECO:0000256" key="6">
    <source>
        <dbReference type="ARBA" id="ARBA00022825"/>
    </source>
</evidence>
<dbReference type="GO" id="GO:0004252">
    <property type="term" value="F:serine-type endopeptidase activity"/>
    <property type="evidence" value="ECO:0007669"/>
    <property type="project" value="UniProtKB-UniRule"/>
</dbReference>
<protein>
    <submittedName>
        <fullName evidence="15">S8 family peptidase</fullName>
    </submittedName>
</protein>
<dbReference type="FunFam" id="2.60.120.380:FF:000013">
    <property type="entry name" value="Alkaline serine protease"/>
    <property type="match status" value="1"/>
</dbReference>
<dbReference type="InterPro" id="IPR023828">
    <property type="entry name" value="Peptidase_S8_Ser-AS"/>
</dbReference>
<dbReference type="InterPro" id="IPR050131">
    <property type="entry name" value="Peptidase_S8_subtilisin-like"/>
</dbReference>
<feature type="active site" description="Charge relay system" evidence="8 9">
    <location>
        <position position="178"/>
    </location>
</feature>
<dbReference type="PANTHER" id="PTHR43806">
    <property type="entry name" value="PEPTIDASE S8"/>
    <property type="match status" value="1"/>
</dbReference>
<dbReference type="Proteomes" id="UP000321248">
    <property type="component" value="Unassembled WGS sequence"/>
</dbReference>
<dbReference type="InterPro" id="IPR015500">
    <property type="entry name" value="Peptidase_S8_subtilisin-rel"/>
</dbReference>
<evidence type="ECO:0000256" key="5">
    <source>
        <dbReference type="ARBA" id="ARBA00022801"/>
    </source>
</evidence>
<dbReference type="InterPro" id="IPR036852">
    <property type="entry name" value="Peptidase_S8/S53_dom_sf"/>
</dbReference>
<dbReference type="InterPro" id="IPR023827">
    <property type="entry name" value="Peptidase_S8_Asp-AS"/>
</dbReference>
<dbReference type="GO" id="GO:0006508">
    <property type="term" value="P:proteolysis"/>
    <property type="evidence" value="ECO:0007669"/>
    <property type="project" value="UniProtKB-KW"/>
</dbReference>
<evidence type="ECO:0000256" key="9">
    <source>
        <dbReference type="PROSITE-ProRule" id="PRU01240"/>
    </source>
</evidence>
<feature type="active site" description="Charge relay system" evidence="8 9">
    <location>
        <position position="330"/>
    </location>
</feature>
<dbReference type="PROSITE" id="PS51892">
    <property type="entry name" value="SUBTILASE"/>
    <property type="match status" value="1"/>
</dbReference>
<dbReference type="CDD" id="cd04077">
    <property type="entry name" value="Peptidases_S8_PCSK9_ProteinaseK_like"/>
    <property type="match status" value="1"/>
</dbReference>
<evidence type="ECO:0000259" key="14">
    <source>
        <dbReference type="Pfam" id="PF05922"/>
    </source>
</evidence>
<feature type="region of interest" description="Disordered" evidence="11">
    <location>
        <begin position="380"/>
        <end position="411"/>
    </location>
</feature>
<evidence type="ECO:0000256" key="7">
    <source>
        <dbReference type="ARBA" id="ARBA00023145"/>
    </source>
</evidence>
<evidence type="ECO:0000256" key="1">
    <source>
        <dbReference type="ARBA" id="ARBA00004613"/>
    </source>
</evidence>
<keyword evidence="7" id="KW-0865">Zymogen</keyword>
<dbReference type="SUPFAM" id="SSF52743">
    <property type="entry name" value="Subtilisin-like"/>
    <property type="match status" value="1"/>
</dbReference>
<dbReference type="InterPro" id="IPR000209">
    <property type="entry name" value="Peptidase_S8/S53_dom"/>
</dbReference>
<sequence>MCATTTAAAQAELHFAKQPVDGQYIVVLKDDVALLADETTTQGNRRVPFVRDMARQMGAEHGVQVTMSYQNVLRGFVVRADDRALAQLMMDDRVAYIEEDGVVSIKATQNNATWGLDRIDQRDRPLNGTYIYDTTASNVYTYIIDTGVRPTHNDFGGRVLSGYTAINDGRGSDDCNGHGTHVAGTVAGNTWGVAKAARIVPIRVLGCNGSGTNAGVIAGMDWVASNHVKPAVANMSLGGGASTATDDAVTRMRNAGVTVVVAAGNDNANACNYSPARASSAITVGSTASNDARSGFSNFGNCVNIFAPGSSITSAWHTSNTATNSISGTSMAAPHVAGVAALFLADNPSASPAQVESAIYNNASTNKLSSIGSGSPNRLLYSRFDGGGGGPDPDPSPSELQNGVPVGGLSGAAGSERRYTINVPSGASNLVISISGGSGDADLYVRRGSQPTTSAYDCRPYLNGNNETCTFASPQAGTYHIMVRGYSSYSNVTLQGSFTEGTAAPCTNCTKYSGSLSGTGNAQVQPNGTYYQSGAGTHQGWLRGPSNADFDLELYRWSGSRWVRVAQATSPDSNEDISYNGTSGFYYWRVLSYSGSGSYDLWLRTP</sequence>
<evidence type="ECO:0000259" key="12">
    <source>
        <dbReference type="Pfam" id="PF00082"/>
    </source>
</evidence>
<evidence type="ECO:0000256" key="4">
    <source>
        <dbReference type="ARBA" id="ARBA00022670"/>
    </source>
</evidence>
<evidence type="ECO:0000256" key="11">
    <source>
        <dbReference type="SAM" id="MobiDB-lite"/>
    </source>
</evidence>
<dbReference type="Pfam" id="PF00082">
    <property type="entry name" value="Peptidase_S8"/>
    <property type="match status" value="1"/>
</dbReference>
<comment type="similarity">
    <text evidence="2 9 10">Belongs to the peptidase S8 family.</text>
</comment>
<dbReference type="SUPFAM" id="SSF54897">
    <property type="entry name" value="Protease propeptides/inhibitors"/>
    <property type="match status" value="1"/>
</dbReference>
<dbReference type="PROSITE" id="PS00137">
    <property type="entry name" value="SUBTILASE_HIS"/>
    <property type="match status" value="1"/>
</dbReference>
<dbReference type="AlphaFoldDB" id="A0A5C8KNI5"/>
<dbReference type="FunFam" id="3.40.50.200:FF:000014">
    <property type="entry name" value="Proteinase K"/>
    <property type="match status" value="1"/>
</dbReference>
<dbReference type="InterPro" id="IPR010259">
    <property type="entry name" value="S8pro/Inhibitor_I9"/>
</dbReference>
<evidence type="ECO:0000256" key="2">
    <source>
        <dbReference type="ARBA" id="ARBA00011073"/>
    </source>
</evidence>
<evidence type="ECO:0000313" key="15">
    <source>
        <dbReference type="EMBL" id="TXK60982.1"/>
    </source>
</evidence>
<dbReference type="PROSITE" id="PS00138">
    <property type="entry name" value="SUBTILASE_SER"/>
    <property type="match status" value="1"/>
</dbReference>
<dbReference type="SUPFAM" id="SSF89260">
    <property type="entry name" value="Collagen-binding domain"/>
    <property type="match status" value="1"/>
</dbReference>
<proteinExistence type="inferred from homology"/>
<dbReference type="PRINTS" id="PR00723">
    <property type="entry name" value="SUBTILISIN"/>
</dbReference>
<organism evidence="15 16">
    <name type="scientific">Alkalisalibacterium limincola</name>
    <dbReference type="NCBI Taxonomy" id="2699169"/>
    <lineage>
        <taxon>Bacteria</taxon>
        <taxon>Pseudomonadati</taxon>
        <taxon>Pseudomonadota</taxon>
        <taxon>Gammaproteobacteria</taxon>
        <taxon>Lysobacterales</taxon>
        <taxon>Lysobacteraceae</taxon>
        <taxon>Alkalisalibacterium</taxon>
    </lineage>
</organism>
<gene>
    <name evidence="15" type="ORF">FU658_10400</name>
</gene>
<dbReference type="InterPro" id="IPR022398">
    <property type="entry name" value="Peptidase_S8_His-AS"/>
</dbReference>
<dbReference type="GO" id="GO:0005615">
    <property type="term" value="C:extracellular space"/>
    <property type="evidence" value="ECO:0007669"/>
    <property type="project" value="TreeGrafter"/>
</dbReference>
<comment type="subcellular location">
    <subcellularLocation>
        <location evidence="1">Secreted</location>
    </subcellularLocation>
</comment>
<keyword evidence="5 9" id="KW-0378">Hydrolase</keyword>
<keyword evidence="16" id="KW-1185">Reference proteome</keyword>
<keyword evidence="3" id="KW-0964">Secreted</keyword>
<evidence type="ECO:0000256" key="8">
    <source>
        <dbReference type="PIRSR" id="PIRSR615500-1"/>
    </source>
</evidence>
<dbReference type="Gene3D" id="3.30.70.80">
    <property type="entry name" value="Peptidase S8 propeptide/proteinase inhibitor I9"/>
    <property type="match status" value="1"/>
</dbReference>
<evidence type="ECO:0000313" key="16">
    <source>
        <dbReference type="Proteomes" id="UP000321248"/>
    </source>
</evidence>
<dbReference type="Gene3D" id="3.40.50.200">
    <property type="entry name" value="Peptidase S8/S53 domain"/>
    <property type="match status" value="1"/>
</dbReference>
<name>A0A5C8KNI5_9GAMM</name>
<accession>A0A5C8KNI5</accession>
<evidence type="ECO:0000259" key="13">
    <source>
        <dbReference type="Pfam" id="PF04151"/>
    </source>
</evidence>
<feature type="active site" description="Charge relay system" evidence="8 9">
    <location>
        <position position="145"/>
    </location>
</feature>
<comment type="caution">
    <text evidence="15">The sequence shown here is derived from an EMBL/GenBank/DDBJ whole genome shotgun (WGS) entry which is preliminary data.</text>
</comment>
<reference evidence="15 16" key="1">
    <citation type="submission" date="2019-08" db="EMBL/GenBank/DDBJ databases">
        <authorList>
            <person name="Karlyshev A.V."/>
        </authorList>
    </citation>
    <scope>NUCLEOTIDE SEQUENCE [LARGE SCALE GENOMIC DNA]</scope>
    <source>
        <strain evidence="15 16">Alg18-2.2</strain>
    </source>
</reference>
<dbReference type="InterPro" id="IPR007280">
    <property type="entry name" value="Peptidase_C_arc/bac"/>
</dbReference>
<feature type="domain" description="Inhibitor I9" evidence="14">
    <location>
        <begin position="23"/>
        <end position="105"/>
    </location>
</feature>
<dbReference type="Pfam" id="PF04151">
    <property type="entry name" value="PPC"/>
    <property type="match status" value="1"/>
</dbReference>
<dbReference type="OrthoDB" id="9790784at2"/>
<evidence type="ECO:0000256" key="3">
    <source>
        <dbReference type="ARBA" id="ARBA00022525"/>
    </source>
</evidence>
<dbReference type="Pfam" id="PF05922">
    <property type="entry name" value="Inhibitor_I9"/>
    <property type="match status" value="1"/>
</dbReference>
<dbReference type="PROSITE" id="PS00136">
    <property type="entry name" value="SUBTILASE_ASP"/>
    <property type="match status" value="1"/>
</dbReference>
<dbReference type="EMBL" id="VRTS01000007">
    <property type="protein sequence ID" value="TXK60982.1"/>
    <property type="molecule type" value="Genomic_DNA"/>
</dbReference>
<dbReference type="InterPro" id="IPR037045">
    <property type="entry name" value="S8pro/Inhibitor_I9_sf"/>
</dbReference>
<feature type="domain" description="Peptidase C-terminal archaeal/bacterial" evidence="13">
    <location>
        <begin position="418"/>
        <end position="485"/>
    </location>
</feature>
<dbReference type="RefSeq" id="WP_147892025.1">
    <property type="nucleotide sequence ID" value="NZ_VRTS01000007.1"/>
</dbReference>
<keyword evidence="4 9" id="KW-0645">Protease</keyword>
<feature type="domain" description="Peptidase S8/S53" evidence="12">
    <location>
        <begin position="143"/>
        <end position="366"/>
    </location>
</feature>
<dbReference type="PANTHER" id="PTHR43806:SF11">
    <property type="entry name" value="CEREVISIN-RELATED"/>
    <property type="match status" value="1"/>
</dbReference>
<keyword evidence="6 9" id="KW-0720">Serine protease</keyword>
<evidence type="ECO:0000256" key="10">
    <source>
        <dbReference type="RuleBase" id="RU003355"/>
    </source>
</evidence>